<dbReference type="PANTHER" id="PTHR23108:SF0">
    <property type="entry name" value="METHYLTRANSFERASE-LIKE PROTEIN 22"/>
    <property type="match status" value="1"/>
</dbReference>
<sequence length="285" mass="32574">MAHENGEFNVSSEIYTETDFQSQAGINGHSISKFTFTWPEEEKSAGRNSVKEDRDGDLVVVRRKKSTLELEHSQSTNLKLVGLQVWRGALLLADYILHRREIFQSKTVLEVGSGCGLTSIVASIYAGKVICTDISDGGILSVIRRNIQRNVRKNVKVLELDFLRPEAWTETLKSDQDAGIDYVLAADVIYDDDITDAFIATLDRLLSHSNHPMRVLIALEKRYVFTVADLDTSAPCFEYFLRQFEELRYSRGWRMEYIPMGKIPQYFTYERVPQLILIQITKIPI</sequence>
<proteinExistence type="predicted"/>
<protein>
    <submittedName>
        <fullName evidence="1">Uncharacterized protein</fullName>
    </submittedName>
</protein>
<accession>A0A1B0DJ88</accession>
<dbReference type="EMBL" id="AJVK01034893">
    <property type="status" value="NOT_ANNOTATED_CDS"/>
    <property type="molecule type" value="Genomic_DNA"/>
</dbReference>
<keyword evidence="2" id="KW-1185">Reference proteome</keyword>
<dbReference type="GO" id="GO:0008276">
    <property type="term" value="F:protein methyltransferase activity"/>
    <property type="evidence" value="ECO:0007669"/>
    <property type="project" value="InterPro"/>
</dbReference>
<name>A0A1B0DJ88_PHLPP</name>
<dbReference type="EnsemblMetazoa" id="PPAI008312-RA">
    <property type="protein sequence ID" value="PPAI008312-PA"/>
    <property type="gene ID" value="PPAI008312"/>
</dbReference>
<dbReference type="Gene3D" id="3.40.50.150">
    <property type="entry name" value="Vaccinia Virus protein VP39"/>
    <property type="match status" value="1"/>
</dbReference>
<organism evidence="1 2">
    <name type="scientific">Phlebotomus papatasi</name>
    <name type="common">Sandfly</name>
    <dbReference type="NCBI Taxonomy" id="29031"/>
    <lineage>
        <taxon>Eukaryota</taxon>
        <taxon>Metazoa</taxon>
        <taxon>Ecdysozoa</taxon>
        <taxon>Arthropoda</taxon>
        <taxon>Hexapoda</taxon>
        <taxon>Insecta</taxon>
        <taxon>Pterygota</taxon>
        <taxon>Neoptera</taxon>
        <taxon>Endopterygota</taxon>
        <taxon>Diptera</taxon>
        <taxon>Nematocera</taxon>
        <taxon>Psychodoidea</taxon>
        <taxon>Psychodidae</taxon>
        <taxon>Phlebotomus</taxon>
        <taxon>Phlebotomus</taxon>
    </lineage>
</organism>
<dbReference type="InterPro" id="IPR019410">
    <property type="entry name" value="Methyltransf_16"/>
</dbReference>
<dbReference type="VEuPathDB" id="VectorBase:PPAPM1_010108"/>
<dbReference type="InterPro" id="IPR038899">
    <property type="entry name" value="METTL22"/>
</dbReference>
<dbReference type="AlphaFoldDB" id="A0A1B0DJ88"/>
<evidence type="ECO:0000313" key="1">
    <source>
        <dbReference type="EnsemblMetazoa" id="PPAI008312-PA"/>
    </source>
</evidence>
<dbReference type="CDD" id="cd02440">
    <property type="entry name" value="AdoMet_MTases"/>
    <property type="match status" value="1"/>
</dbReference>
<dbReference type="SUPFAM" id="SSF53335">
    <property type="entry name" value="S-adenosyl-L-methionine-dependent methyltransferases"/>
    <property type="match status" value="1"/>
</dbReference>
<dbReference type="GO" id="GO:0005634">
    <property type="term" value="C:nucleus"/>
    <property type="evidence" value="ECO:0007669"/>
    <property type="project" value="TreeGrafter"/>
</dbReference>
<dbReference type="Pfam" id="PF10294">
    <property type="entry name" value="Methyltransf_16"/>
    <property type="match status" value="1"/>
</dbReference>
<dbReference type="InterPro" id="IPR029063">
    <property type="entry name" value="SAM-dependent_MTases_sf"/>
</dbReference>
<dbReference type="VEuPathDB" id="VectorBase:PPAI008312"/>
<dbReference type="Proteomes" id="UP000092462">
    <property type="component" value="Unassembled WGS sequence"/>
</dbReference>
<reference evidence="1" key="1">
    <citation type="submission" date="2022-08" db="UniProtKB">
        <authorList>
            <consortium name="EnsemblMetazoa"/>
        </authorList>
    </citation>
    <scope>IDENTIFICATION</scope>
    <source>
        <strain evidence="1">Israel</strain>
    </source>
</reference>
<dbReference type="PANTHER" id="PTHR23108">
    <property type="entry name" value="METHYLTRANSFERASE-RELATED"/>
    <property type="match status" value="1"/>
</dbReference>
<evidence type="ECO:0000313" key="2">
    <source>
        <dbReference type="Proteomes" id="UP000092462"/>
    </source>
</evidence>